<dbReference type="PROSITE" id="PS00561">
    <property type="entry name" value="CBM2_A"/>
    <property type="match status" value="1"/>
</dbReference>
<dbReference type="KEGG" id="apre:CNX65_22470"/>
<dbReference type="GO" id="GO:0004553">
    <property type="term" value="F:hydrolase activity, hydrolyzing O-glycosyl compounds"/>
    <property type="evidence" value="ECO:0007669"/>
    <property type="project" value="InterPro"/>
</dbReference>
<evidence type="ECO:0000313" key="3">
    <source>
        <dbReference type="Proteomes" id="UP000218505"/>
    </source>
</evidence>
<organism evidence="2 3">
    <name type="scientific">Actinosynnema pretiosum</name>
    <dbReference type="NCBI Taxonomy" id="42197"/>
    <lineage>
        <taxon>Bacteria</taxon>
        <taxon>Bacillati</taxon>
        <taxon>Actinomycetota</taxon>
        <taxon>Actinomycetes</taxon>
        <taxon>Pseudonocardiales</taxon>
        <taxon>Pseudonocardiaceae</taxon>
        <taxon>Actinosynnema</taxon>
    </lineage>
</organism>
<dbReference type="EMBL" id="CP023445">
    <property type="protein sequence ID" value="ATE55710.1"/>
    <property type="molecule type" value="Genomic_DNA"/>
</dbReference>
<gene>
    <name evidence="2" type="ORF">CNX65_22470</name>
</gene>
<dbReference type="AlphaFoldDB" id="A0A290Z9J9"/>
<dbReference type="GO" id="GO:0005975">
    <property type="term" value="P:carbohydrate metabolic process"/>
    <property type="evidence" value="ECO:0007669"/>
    <property type="project" value="InterPro"/>
</dbReference>
<reference evidence="2" key="1">
    <citation type="submission" date="2017-09" db="EMBL/GenBank/DDBJ databases">
        <title>Complete Genome Sequence of ansamitocin-producing Bacterium Actinosynnema pretiosum X47.</title>
        <authorList>
            <person name="Cao G."/>
            <person name="Zong G."/>
            <person name="Zhong C."/>
            <person name="Fu J."/>
        </authorList>
    </citation>
    <scope>NUCLEOTIDE SEQUENCE [LARGE SCALE GENOMIC DNA]</scope>
    <source>
        <strain evidence="2">X47</strain>
    </source>
</reference>
<name>A0A290Z9J9_9PSEU</name>
<sequence>MCSHLVAGSRESALIRHGDASAGLRQGCGSDQFGTGRPAVPAASRRPQRTVGATPLGRRGGRPRGARLPRRSTTERPAWRPAASGASPRRGQRGGEWNGSLGAGATTTFGYLGTGSATTPALSCTSP</sequence>
<dbReference type="Proteomes" id="UP000218505">
    <property type="component" value="Chromosome"/>
</dbReference>
<protein>
    <submittedName>
        <fullName evidence="2">Uncharacterized protein</fullName>
    </submittedName>
</protein>
<dbReference type="GO" id="GO:0030246">
    <property type="term" value="F:carbohydrate binding"/>
    <property type="evidence" value="ECO:0007669"/>
    <property type="project" value="InterPro"/>
</dbReference>
<feature type="compositionally biased region" description="Basic residues" evidence="1">
    <location>
        <begin position="59"/>
        <end position="70"/>
    </location>
</feature>
<evidence type="ECO:0000313" key="2">
    <source>
        <dbReference type="EMBL" id="ATE55710.1"/>
    </source>
</evidence>
<feature type="region of interest" description="Disordered" evidence="1">
    <location>
        <begin position="17"/>
        <end position="127"/>
    </location>
</feature>
<proteinExistence type="predicted"/>
<keyword evidence="3" id="KW-1185">Reference proteome</keyword>
<evidence type="ECO:0000256" key="1">
    <source>
        <dbReference type="SAM" id="MobiDB-lite"/>
    </source>
</evidence>
<dbReference type="InterPro" id="IPR018366">
    <property type="entry name" value="CBM2_CS"/>
</dbReference>
<accession>A0A290Z9J9</accession>
<feature type="compositionally biased region" description="Polar residues" evidence="1">
    <location>
        <begin position="105"/>
        <end position="127"/>
    </location>
</feature>